<reference evidence="2 3" key="1">
    <citation type="journal article" date="2021" name="BMC Genomics">
        <title>Datura genome reveals duplications of psychoactive alkaloid biosynthetic genes and high mutation rate following tissue culture.</title>
        <authorList>
            <person name="Rajewski A."/>
            <person name="Carter-House D."/>
            <person name="Stajich J."/>
            <person name="Litt A."/>
        </authorList>
    </citation>
    <scope>NUCLEOTIDE SEQUENCE [LARGE SCALE GENOMIC DNA]</scope>
    <source>
        <strain evidence="2">AR-01</strain>
    </source>
</reference>
<sequence>MAAAKASFLFSPSPAPEVFITTRLCKLFPSTQKPSFPSPSSSSSSSTTLTKVLNADAVYTKLPPRLRTARQEQERDAISLLNERIRREHAKRDQSPLRPAMDSEEADKYIQLVKEQQQRGLQKLKSDRAKQGASDDAAQATFSYKVDPYTLRSGDYVVHRKVGIGRFVGIKFDVPKDSKEPIEYVFIEYADGMAKLPVKQASRLLYRYNLPNETKRPRTLSKLSDTSAWERRRMKGKVAVQKMVVDLMELYLHRLKQKRPPYPKTSAMAEFASHFPFEPTPDQKQ</sequence>
<feature type="domain" description="CarD-like/TRCF RNAP-interacting" evidence="1">
    <location>
        <begin position="150"/>
        <end position="252"/>
    </location>
</feature>
<evidence type="ECO:0000313" key="2">
    <source>
        <dbReference type="EMBL" id="MCE0480585.1"/>
    </source>
</evidence>
<name>A0ABS8VJP2_DATST</name>
<gene>
    <name evidence="2" type="ORF">HAX54_037585</name>
</gene>
<dbReference type="Gene3D" id="2.40.10.170">
    <property type="match status" value="1"/>
</dbReference>
<dbReference type="InterPro" id="IPR027417">
    <property type="entry name" value="P-loop_NTPase"/>
</dbReference>
<organism evidence="2 3">
    <name type="scientific">Datura stramonium</name>
    <name type="common">Jimsonweed</name>
    <name type="synonym">Common thornapple</name>
    <dbReference type="NCBI Taxonomy" id="4076"/>
    <lineage>
        <taxon>Eukaryota</taxon>
        <taxon>Viridiplantae</taxon>
        <taxon>Streptophyta</taxon>
        <taxon>Embryophyta</taxon>
        <taxon>Tracheophyta</taxon>
        <taxon>Spermatophyta</taxon>
        <taxon>Magnoliopsida</taxon>
        <taxon>eudicotyledons</taxon>
        <taxon>Gunneridae</taxon>
        <taxon>Pentapetalae</taxon>
        <taxon>asterids</taxon>
        <taxon>lamiids</taxon>
        <taxon>Solanales</taxon>
        <taxon>Solanaceae</taxon>
        <taxon>Solanoideae</taxon>
        <taxon>Datureae</taxon>
        <taxon>Datura</taxon>
    </lineage>
</organism>
<evidence type="ECO:0000259" key="1">
    <source>
        <dbReference type="SMART" id="SM01058"/>
    </source>
</evidence>
<comment type="caution">
    <text evidence="2">The sequence shown here is derived from an EMBL/GenBank/DDBJ whole genome shotgun (WGS) entry which is preliminary data.</text>
</comment>
<dbReference type="Pfam" id="PF02559">
    <property type="entry name" value="CarD_TRCF_RID"/>
    <property type="match status" value="1"/>
</dbReference>
<protein>
    <recommendedName>
        <fullName evidence="1">CarD-like/TRCF RNAP-interacting domain-containing protein</fullName>
    </recommendedName>
</protein>
<dbReference type="Proteomes" id="UP000823775">
    <property type="component" value="Unassembled WGS sequence"/>
</dbReference>
<dbReference type="Gene3D" id="3.40.50.300">
    <property type="entry name" value="P-loop containing nucleotide triphosphate hydrolases"/>
    <property type="match status" value="1"/>
</dbReference>
<evidence type="ECO:0000313" key="3">
    <source>
        <dbReference type="Proteomes" id="UP000823775"/>
    </source>
</evidence>
<proteinExistence type="predicted"/>
<dbReference type="SUPFAM" id="SSF141259">
    <property type="entry name" value="CarD-like"/>
    <property type="match status" value="1"/>
</dbReference>
<feature type="non-terminal residue" evidence="2">
    <location>
        <position position="285"/>
    </location>
</feature>
<accession>A0ABS8VJP2</accession>
<dbReference type="SMART" id="SM01058">
    <property type="entry name" value="CarD_TRCF"/>
    <property type="match status" value="1"/>
</dbReference>
<dbReference type="EMBL" id="JACEIK010005046">
    <property type="protein sequence ID" value="MCE0480585.1"/>
    <property type="molecule type" value="Genomic_DNA"/>
</dbReference>
<dbReference type="InterPro" id="IPR003711">
    <property type="entry name" value="CarD-like/TRCF_RID"/>
</dbReference>
<dbReference type="InterPro" id="IPR036101">
    <property type="entry name" value="CarD-like/TRCF_RID_sf"/>
</dbReference>
<keyword evidence="3" id="KW-1185">Reference proteome</keyword>